<evidence type="ECO:0000256" key="1">
    <source>
        <dbReference type="SAM" id="Phobius"/>
    </source>
</evidence>
<keyword evidence="1" id="KW-0472">Membrane</keyword>
<comment type="caution">
    <text evidence="2">The sequence shown here is derived from an EMBL/GenBank/DDBJ whole genome shotgun (WGS) entry which is preliminary data.</text>
</comment>
<evidence type="ECO:0000313" key="2">
    <source>
        <dbReference type="EMBL" id="KIP98352.1"/>
    </source>
</evidence>
<keyword evidence="1" id="KW-1133">Transmembrane helix</keyword>
<organism evidence="2 3">
    <name type="scientific">Agrobacterium tumefaciens</name>
    <dbReference type="NCBI Taxonomy" id="358"/>
    <lineage>
        <taxon>Bacteria</taxon>
        <taxon>Pseudomonadati</taxon>
        <taxon>Pseudomonadota</taxon>
        <taxon>Alphaproteobacteria</taxon>
        <taxon>Hyphomicrobiales</taxon>
        <taxon>Rhizobiaceae</taxon>
        <taxon>Rhizobium/Agrobacterium group</taxon>
        <taxon>Agrobacterium</taxon>
        <taxon>Agrobacterium tumefaciens complex</taxon>
    </lineage>
</organism>
<gene>
    <name evidence="2" type="ORF">RU07_22145</name>
</gene>
<feature type="transmembrane region" description="Helical" evidence="1">
    <location>
        <begin position="72"/>
        <end position="95"/>
    </location>
</feature>
<accession>A0A0D0KJW6</accession>
<feature type="transmembrane region" description="Helical" evidence="1">
    <location>
        <begin position="38"/>
        <end position="60"/>
    </location>
</feature>
<proteinExistence type="predicted"/>
<name>A0A0D0KJW6_AGRTU</name>
<feature type="transmembrane region" description="Helical" evidence="1">
    <location>
        <begin position="6"/>
        <end position="26"/>
    </location>
</feature>
<keyword evidence="1" id="KW-0812">Transmembrane</keyword>
<reference evidence="2 3" key="1">
    <citation type="submission" date="2014-12" db="EMBL/GenBank/DDBJ databases">
        <title>16Stimator: statistical estimation of ribosomal gene copy numbers from draft genome assemblies.</title>
        <authorList>
            <person name="Perisin M.A."/>
            <person name="Vetter M."/>
            <person name="Gilbert J.A."/>
            <person name="Bergelson J."/>
        </authorList>
    </citation>
    <scope>NUCLEOTIDE SEQUENCE [LARGE SCALE GENOMIC DNA]</scope>
    <source>
        <strain evidence="2 3">MEJ076</strain>
    </source>
</reference>
<dbReference type="AlphaFoldDB" id="A0A0D0KJW6"/>
<dbReference type="Proteomes" id="UP000035017">
    <property type="component" value="Unassembled WGS sequence"/>
</dbReference>
<sequence length="111" mass="12149">MNLVNSLVIASIPFICAGLILTLIQLRRGTYRFTVTKRLLWVIVSCAICTIPMGCVVWEPGFCQALPFQVELFFVGYVGSSLLLICAPTLGGYLVGQMLAAITHDIKARLD</sequence>
<evidence type="ECO:0000313" key="3">
    <source>
        <dbReference type="Proteomes" id="UP000035017"/>
    </source>
</evidence>
<dbReference type="EMBL" id="JXQV01000035">
    <property type="protein sequence ID" value="KIP98352.1"/>
    <property type="molecule type" value="Genomic_DNA"/>
</dbReference>
<protein>
    <submittedName>
        <fullName evidence="2">Uncharacterized protein</fullName>
    </submittedName>
</protein>